<keyword evidence="5 6" id="KW-0472">Membrane</keyword>
<accession>I0K398</accession>
<organism evidence="7 8">
    <name type="scientific">Fibrella aestuarina BUZ 2</name>
    <dbReference type="NCBI Taxonomy" id="1166018"/>
    <lineage>
        <taxon>Bacteria</taxon>
        <taxon>Pseudomonadati</taxon>
        <taxon>Bacteroidota</taxon>
        <taxon>Cytophagia</taxon>
        <taxon>Cytophagales</taxon>
        <taxon>Spirosomataceae</taxon>
        <taxon>Fibrella</taxon>
    </lineage>
</organism>
<evidence type="ECO:0000313" key="7">
    <source>
        <dbReference type="EMBL" id="CCG98601.1"/>
    </source>
</evidence>
<comment type="subcellular location">
    <subcellularLocation>
        <location evidence="1">Cell membrane</location>
        <topology evidence="1">Multi-pass membrane protein</topology>
    </subcellularLocation>
</comment>
<sequence>MKKLDWYILKRFLQTYFFVVLLIVLIVCVVDYTEKVDDFRKRAAPGAAILFDYYLNFIPHWANMISPLMVFIATVFLTSQLAARSEIIAILSSGVSFVRLLYPYVLGATILAALSYYMVNYLIPKANKTRIAFELKYTKDAYTYTGRNVHMKVAPNVYAYLESYNNLNNTGYKFTLEEVKDNQLRQKLSADRIEWDTKKGKWAIYDYQVRRFDTDQRESLTPGTRIDSTLNLKPSDFDSDFSLFETLTKPELDNYINLINSRGADGVQIYLLEKYSRDTRPFAIIILTVIGVIMSARKSRRGVGWQVALGFILAFVYILFYMLAKGVAEGGTIDPLLAVWLPNIVFSGIGVLLYNTIPR</sequence>
<dbReference type="Proteomes" id="UP000011058">
    <property type="component" value="Chromosome"/>
</dbReference>
<keyword evidence="2" id="KW-1003">Cell membrane</keyword>
<dbReference type="PATRIC" id="fig|1166018.3.peg.599"/>
<feature type="transmembrane region" description="Helical" evidence="6">
    <location>
        <begin position="12"/>
        <end position="32"/>
    </location>
</feature>
<dbReference type="GO" id="GO:0015920">
    <property type="term" value="P:lipopolysaccharide transport"/>
    <property type="evidence" value="ECO:0007669"/>
    <property type="project" value="TreeGrafter"/>
</dbReference>
<protein>
    <submittedName>
        <fullName evidence="7">Permease YjgP/YjgQ family protein</fullName>
    </submittedName>
</protein>
<reference evidence="7 8" key="1">
    <citation type="journal article" date="2012" name="J. Bacteriol.">
        <title>Genome Sequence of Fibrella aestuarina BUZ 2T, a Filamentous Marine Bacterium.</title>
        <authorList>
            <person name="Filippini M."/>
            <person name="Qi W."/>
            <person name="Blom J."/>
            <person name="Goesmann A."/>
            <person name="Smits T.H."/>
            <person name="Bagheri H.C."/>
        </authorList>
    </citation>
    <scope>NUCLEOTIDE SEQUENCE [LARGE SCALE GENOMIC DNA]</scope>
    <source>
        <strain evidence="8">BUZ 2T</strain>
    </source>
</reference>
<keyword evidence="4 6" id="KW-1133">Transmembrane helix</keyword>
<feature type="transmembrane region" description="Helical" evidence="6">
    <location>
        <begin position="336"/>
        <end position="357"/>
    </location>
</feature>
<gene>
    <name evidence="7" type="ORF">FAES_0590</name>
</gene>
<evidence type="ECO:0000256" key="6">
    <source>
        <dbReference type="SAM" id="Phobius"/>
    </source>
</evidence>
<dbReference type="AlphaFoldDB" id="I0K398"/>
<evidence type="ECO:0000256" key="3">
    <source>
        <dbReference type="ARBA" id="ARBA00022692"/>
    </source>
</evidence>
<dbReference type="RefSeq" id="WP_015329701.1">
    <property type="nucleotide sequence ID" value="NC_020054.1"/>
</dbReference>
<feature type="transmembrane region" description="Helical" evidence="6">
    <location>
        <begin position="60"/>
        <end position="79"/>
    </location>
</feature>
<feature type="transmembrane region" description="Helical" evidence="6">
    <location>
        <begin position="100"/>
        <end position="119"/>
    </location>
</feature>
<dbReference type="eggNOG" id="COG0795">
    <property type="taxonomic scope" value="Bacteria"/>
</dbReference>
<feature type="transmembrane region" description="Helical" evidence="6">
    <location>
        <begin position="303"/>
        <end position="324"/>
    </location>
</feature>
<evidence type="ECO:0000256" key="1">
    <source>
        <dbReference type="ARBA" id="ARBA00004651"/>
    </source>
</evidence>
<name>I0K398_9BACT</name>
<keyword evidence="8" id="KW-1185">Reference proteome</keyword>
<evidence type="ECO:0000256" key="2">
    <source>
        <dbReference type="ARBA" id="ARBA00022475"/>
    </source>
</evidence>
<dbReference type="HOGENOM" id="CLU_028799_3_1_10"/>
<dbReference type="GO" id="GO:0043190">
    <property type="term" value="C:ATP-binding cassette (ABC) transporter complex"/>
    <property type="evidence" value="ECO:0007669"/>
    <property type="project" value="TreeGrafter"/>
</dbReference>
<dbReference type="PANTHER" id="PTHR33529:SF8">
    <property type="entry name" value="PERMEASE, YJGP_YJGQ FAMILY"/>
    <property type="match status" value="1"/>
</dbReference>
<dbReference type="Pfam" id="PF03739">
    <property type="entry name" value="LptF_LptG"/>
    <property type="match status" value="1"/>
</dbReference>
<evidence type="ECO:0000313" key="8">
    <source>
        <dbReference type="Proteomes" id="UP000011058"/>
    </source>
</evidence>
<keyword evidence="3 6" id="KW-0812">Transmembrane</keyword>
<dbReference type="OrthoDB" id="9807977at2"/>
<dbReference type="STRING" id="1166018.FAES_0590"/>
<dbReference type="KEGG" id="fae:FAES_0590"/>
<dbReference type="PANTHER" id="PTHR33529">
    <property type="entry name" value="SLR0882 PROTEIN-RELATED"/>
    <property type="match status" value="1"/>
</dbReference>
<evidence type="ECO:0000256" key="4">
    <source>
        <dbReference type="ARBA" id="ARBA00022989"/>
    </source>
</evidence>
<evidence type="ECO:0000256" key="5">
    <source>
        <dbReference type="ARBA" id="ARBA00023136"/>
    </source>
</evidence>
<proteinExistence type="predicted"/>
<dbReference type="EMBL" id="HE796683">
    <property type="protein sequence ID" value="CCG98601.1"/>
    <property type="molecule type" value="Genomic_DNA"/>
</dbReference>
<dbReference type="InterPro" id="IPR005495">
    <property type="entry name" value="LptG/LptF_permease"/>
</dbReference>